<sequence>MPSSRARRGRRCTAANAVIAGTWLDATVVDRYRLSRPGALLQGNGKLEIAAPFCTAAIA</sequence>
<dbReference type="Proteomes" id="UP000198357">
    <property type="component" value="Chromosome"/>
</dbReference>
<accession>A0AB33CS34</accession>
<reference evidence="1 2" key="1">
    <citation type="submission" date="2017-06" db="EMBL/GenBank/DDBJ databases">
        <title>First complete genome sequences of Xanthomonas citri pv. vignicola strains CFBP 7111, CFBP 7112 and CFBP 7113 using long-read technology.</title>
        <authorList>
            <person name="Ruh M."/>
            <person name="Briand M."/>
            <person name="Bonneau S."/>
            <person name="Jacques M.A."/>
            <person name="Chen N.W.G."/>
        </authorList>
    </citation>
    <scope>NUCLEOTIDE SEQUENCE [LARGE SCALE GENOMIC DNA]</scope>
    <source>
        <strain evidence="1 2">CFBP7111</strain>
    </source>
</reference>
<protein>
    <submittedName>
        <fullName evidence="1">Uncharacterized protein</fullName>
    </submittedName>
</protein>
<gene>
    <name evidence="1" type="ORF">XcvCFBP7111P_20760</name>
</gene>
<evidence type="ECO:0000313" key="2">
    <source>
        <dbReference type="Proteomes" id="UP000198357"/>
    </source>
</evidence>
<name>A0AB33CS34_XANCI</name>
<dbReference type="AlphaFoldDB" id="A0AB33CS34"/>
<dbReference type="EMBL" id="CP022263">
    <property type="protein sequence ID" value="ASK93611.1"/>
    <property type="molecule type" value="Genomic_DNA"/>
</dbReference>
<organism evidence="1 2">
    <name type="scientific">Xanthomonas citri pv. vignicola</name>
    <dbReference type="NCBI Taxonomy" id="473426"/>
    <lineage>
        <taxon>Bacteria</taxon>
        <taxon>Pseudomonadati</taxon>
        <taxon>Pseudomonadota</taxon>
        <taxon>Gammaproteobacteria</taxon>
        <taxon>Lysobacterales</taxon>
        <taxon>Lysobacteraceae</taxon>
        <taxon>Xanthomonas</taxon>
    </lineage>
</organism>
<evidence type="ECO:0000313" key="1">
    <source>
        <dbReference type="EMBL" id="ASK93611.1"/>
    </source>
</evidence>
<proteinExistence type="predicted"/>